<evidence type="ECO:0000313" key="2">
    <source>
        <dbReference type="EMBL" id="RRT50935.1"/>
    </source>
</evidence>
<feature type="region of interest" description="Disordered" evidence="1">
    <location>
        <begin position="1"/>
        <end position="26"/>
    </location>
</feature>
<gene>
    <name evidence="2" type="ORF">B296_00051416</name>
</gene>
<reference evidence="2 3" key="1">
    <citation type="journal article" date="2014" name="Agronomy (Basel)">
        <title>A Draft Genome Sequence for Ensete ventricosum, the Drought-Tolerant Tree Against Hunger.</title>
        <authorList>
            <person name="Harrison J."/>
            <person name="Moore K.A."/>
            <person name="Paszkiewicz K."/>
            <person name="Jones T."/>
            <person name="Grant M."/>
            <person name="Ambacheew D."/>
            <person name="Muzemil S."/>
            <person name="Studholme D.J."/>
        </authorList>
    </citation>
    <scope>NUCLEOTIDE SEQUENCE [LARGE SCALE GENOMIC DNA]</scope>
</reference>
<accession>A0A426YGT3</accession>
<sequence>MACASGVGVNPNQQQKEEESRVDEDEEEFIELDLEVLNRIPTARYYQSYQVTSDALLANCLLPVRYVCNAIPIDSRLHGRPSTKPQQYYYKRLPMVTTTGTKSRRPR</sequence>
<organism evidence="2 3">
    <name type="scientific">Ensete ventricosum</name>
    <name type="common">Abyssinian banana</name>
    <name type="synonym">Musa ensete</name>
    <dbReference type="NCBI Taxonomy" id="4639"/>
    <lineage>
        <taxon>Eukaryota</taxon>
        <taxon>Viridiplantae</taxon>
        <taxon>Streptophyta</taxon>
        <taxon>Embryophyta</taxon>
        <taxon>Tracheophyta</taxon>
        <taxon>Spermatophyta</taxon>
        <taxon>Magnoliopsida</taxon>
        <taxon>Liliopsida</taxon>
        <taxon>Zingiberales</taxon>
        <taxon>Musaceae</taxon>
        <taxon>Ensete</taxon>
    </lineage>
</organism>
<name>A0A426YGT3_ENSVE</name>
<evidence type="ECO:0000313" key="3">
    <source>
        <dbReference type="Proteomes" id="UP000287651"/>
    </source>
</evidence>
<dbReference type="AlphaFoldDB" id="A0A426YGT3"/>
<dbReference type="Proteomes" id="UP000287651">
    <property type="component" value="Unassembled WGS sequence"/>
</dbReference>
<evidence type="ECO:0000256" key="1">
    <source>
        <dbReference type="SAM" id="MobiDB-lite"/>
    </source>
</evidence>
<dbReference type="EMBL" id="AMZH03012487">
    <property type="protein sequence ID" value="RRT50935.1"/>
    <property type="molecule type" value="Genomic_DNA"/>
</dbReference>
<comment type="caution">
    <text evidence="2">The sequence shown here is derived from an EMBL/GenBank/DDBJ whole genome shotgun (WGS) entry which is preliminary data.</text>
</comment>
<proteinExistence type="predicted"/>
<protein>
    <submittedName>
        <fullName evidence="2">Uncharacterized protein</fullName>
    </submittedName>
</protein>